<name>A0AAV4NBE2_CAEEX</name>
<protein>
    <submittedName>
        <fullName evidence="1">Uncharacterized protein</fullName>
    </submittedName>
</protein>
<dbReference type="Proteomes" id="UP001054945">
    <property type="component" value="Unassembled WGS sequence"/>
</dbReference>
<dbReference type="EMBL" id="BPLR01020643">
    <property type="protein sequence ID" value="GIX80996.1"/>
    <property type="molecule type" value="Genomic_DNA"/>
</dbReference>
<sequence length="95" mass="11127">MRQMIHIHEISFKYTTEKEMILCPRQLVSDIPPQSESDCSFSCLRGKADTFPKRTRMMVRKGPHHVDNDVLCRRKSAELFQLGFLFPHLAFSQKC</sequence>
<gene>
    <name evidence="1" type="ORF">CEXT_80801</name>
</gene>
<keyword evidence="2" id="KW-1185">Reference proteome</keyword>
<comment type="caution">
    <text evidence="1">The sequence shown here is derived from an EMBL/GenBank/DDBJ whole genome shotgun (WGS) entry which is preliminary data.</text>
</comment>
<dbReference type="AlphaFoldDB" id="A0AAV4NBE2"/>
<evidence type="ECO:0000313" key="2">
    <source>
        <dbReference type="Proteomes" id="UP001054945"/>
    </source>
</evidence>
<accession>A0AAV4NBE2</accession>
<organism evidence="1 2">
    <name type="scientific">Caerostris extrusa</name>
    <name type="common">Bark spider</name>
    <name type="synonym">Caerostris bankana</name>
    <dbReference type="NCBI Taxonomy" id="172846"/>
    <lineage>
        <taxon>Eukaryota</taxon>
        <taxon>Metazoa</taxon>
        <taxon>Ecdysozoa</taxon>
        <taxon>Arthropoda</taxon>
        <taxon>Chelicerata</taxon>
        <taxon>Arachnida</taxon>
        <taxon>Araneae</taxon>
        <taxon>Araneomorphae</taxon>
        <taxon>Entelegynae</taxon>
        <taxon>Araneoidea</taxon>
        <taxon>Araneidae</taxon>
        <taxon>Caerostris</taxon>
    </lineage>
</organism>
<reference evidence="1 2" key="1">
    <citation type="submission" date="2021-06" db="EMBL/GenBank/DDBJ databases">
        <title>Caerostris extrusa draft genome.</title>
        <authorList>
            <person name="Kono N."/>
            <person name="Arakawa K."/>
        </authorList>
    </citation>
    <scope>NUCLEOTIDE SEQUENCE [LARGE SCALE GENOMIC DNA]</scope>
</reference>
<proteinExistence type="predicted"/>
<evidence type="ECO:0000313" key="1">
    <source>
        <dbReference type="EMBL" id="GIX80996.1"/>
    </source>
</evidence>